<comment type="similarity">
    <text evidence="1">Belongs to the NAD(P)-dependent epimerase/dehydratase family. SDR39U1 subfamily.</text>
</comment>
<dbReference type="InterPro" id="IPR013549">
    <property type="entry name" value="DUF1731"/>
</dbReference>
<dbReference type="InterPro" id="IPR010099">
    <property type="entry name" value="SDR39U1"/>
</dbReference>
<reference evidence="4 5" key="1">
    <citation type="submission" date="2018-08" db="EMBL/GenBank/DDBJ databases">
        <title>Thalassotalea euphylliae genome.</title>
        <authorList>
            <person name="Summers S."/>
            <person name="Rice S.A."/>
            <person name="Freckelton M.L."/>
            <person name="Nedved B.T."/>
            <person name="Hadfield M.G."/>
        </authorList>
    </citation>
    <scope>NUCLEOTIDE SEQUENCE [LARGE SCALE GENOMIC DNA]</scope>
    <source>
        <strain evidence="4 5">H2</strain>
    </source>
</reference>
<dbReference type="InterPro" id="IPR001509">
    <property type="entry name" value="Epimerase_deHydtase"/>
</dbReference>
<evidence type="ECO:0000313" key="4">
    <source>
        <dbReference type="EMBL" id="REL35304.1"/>
    </source>
</evidence>
<dbReference type="OrthoDB" id="9801773at2"/>
<dbReference type="AlphaFoldDB" id="A0A3E0UF38"/>
<evidence type="ECO:0000313" key="5">
    <source>
        <dbReference type="Proteomes" id="UP000256999"/>
    </source>
</evidence>
<dbReference type="RefSeq" id="WP_115999978.1">
    <property type="nucleotide sequence ID" value="NZ_QUOV01000001.1"/>
</dbReference>
<dbReference type="Proteomes" id="UP000256999">
    <property type="component" value="Unassembled WGS sequence"/>
</dbReference>
<proteinExistence type="inferred from homology"/>
<evidence type="ECO:0000256" key="1">
    <source>
        <dbReference type="ARBA" id="ARBA00009353"/>
    </source>
</evidence>
<dbReference type="SUPFAM" id="SSF51735">
    <property type="entry name" value="NAD(P)-binding Rossmann-fold domains"/>
    <property type="match status" value="1"/>
</dbReference>
<gene>
    <name evidence="4" type="ORF">DXX92_08040</name>
</gene>
<feature type="domain" description="DUF1731" evidence="3">
    <location>
        <begin position="247"/>
        <end position="293"/>
    </location>
</feature>
<accession>A0A3E0UF38</accession>
<protein>
    <submittedName>
        <fullName evidence="4">TIGR01777 family protein</fullName>
    </submittedName>
</protein>
<dbReference type="Pfam" id="PF01370">
    <property type="entry name" value="Epimerase"/>
    <property type="match status" value="1"/>
</dbReference>
<dbReference type="Gene3D" id="3.40.50.720">
    <property type="entry name" value="NAD(P)-binding Rossmann-like Domain"/>
    <property type="match status" value="1"/>
</dbReference>
<dbReference type="NCBIfam" id="TIGR01777">
    <property type="entry name" value="yfcH"/>
    <property type="match status" value="1"/>
</dbReference>
<dbReference type="Pfam" id="PF08338">
    <property type="entry name" value="DUF1731"/>
    <property type="match status" value="1"/>
</dbReference>
<dbReference type="EMBL" id="QUOV01000001">
    <property type="protein sequence ID" value="REL35304.1"/>
    <property type="molecule type" value="Genomic_DNA"/>
</dbReference>
<comment type="caution">
    <text evidence="4">The sequence shown here is derived from an EMBL/GenBank/DDBJ whole genome shotgun (WGS) entry which is preliminary data.</text>
</comment>
<organism evidence="4 5">
    <name type="scientific">Thalassotalea euphylliae</name>
    <dbReference type="NCBI Taxonomy" id="1655234"/>
    <lineage>
        <taxon>Bacteria</taxon>
        <taxon>Pseudomonadati</taxon>
        <taxon>Pseudomonadota</taxon>
        <taxon>Gammaproteobacteria</taxon>
        <taxon>Alteromonadales</taxon>
        <taxon>Colwelliaceae</taxon>
        <taxon>Thalassotalea</taxon>
    </lineage>
</organism>
<dbReference type="PANTHER" id="PTHR11092:SF0">
    <property type="entry name" value="EPIMERASE FAMILY PROTEIN SDR39U1"/>
    <property type="match status" value="1"/>
</dbReference>
<dbReference type="PANTHER" id="PTHR11092">
    <property type="entry name" value="SUGAR NUCLEOTIDE EPIMERASE RELATED"/>
    <property type="match status" value="1"/>
</dbReference>
<name>A0A3E0UF38_9GAMM</name>
<feature type="domain" description="NAD-dependent epimerase/dehydratase" evidence="2">
    <location>
        <begin position="3"/>
        <end position="211"/>
    </location>
</feature>
<evidence type="ECO:0000259" key="3">
    <source>
        <dbReference type="Pfam" id="PF08338"/>
    </source>
</evidence>
<sequence length="295" mass="32606">MKILITGGTGLIGQAFIKRFVNEHSFTVLTRHPDKGSPIKNVTYIGTLDGFENLDEFDAVINLQGEPIFGKRWNAYQKQQLIQSRVQVTQQLVSLINKSQNPPSTLLSGSAIGYYGRQTELDIDESFATPYEEFSHQLCQSWESAALKANTKTRVCLLRTGIVLSTNGGALAQMAPPFKFGLGAVIANGQQVMSWIHIDDMTKAMNFLLTASSIEGEVNFTAPNPASNKIFSDELASAYHRPRVMCMPAFVVNLMFGEVAELLIYGQHVVPKKLLEAGYTFEFPQLSQALKNLIP</sequence>
<dbReference type="CDD" id="cd05242">
    <property type="entry name" value="SDR_a8"/>
    <property type="match status" value="1"/>
</dbReference>
<dbReference type="InterPro" id="IPR036291">
    <property type="entry name" value="NAD(P)-bd_dom_sf"/>
</dbReference>
<evidence type="ECO:0000259" key="2">
    <source>
        <dbReference type="Pfam" id="PF01370"/>
    </source>
</evidence>